<feature type="compositionally biased region" description="Low complexity" evidence="18">
    <location>
        <begin position="1537"/>
        <end position="1548"/>
    </location>
</feature>
<feature type="domain" description="PLAC" evidence="20">
    <location>
        <begin position="1079"/>
        <end position="1117"/>
    </location>
</feature>
<accession>A0AA88N3M0</accession>
<dbReference type="InterPro" id="IPR002870">
    <property type="entry name" value="Peptidase_M12B_N"/>
</dbReference>
<evidence type="ECO:0000259" key="20">
    <source>
        <dbReference type="PROSITE" id="PS50900"/>
    </source>
</evidence>
<dbReference type="InterPro" id="IPR050439">
    <property type="entry name" value="ADAMTS_ADAMTS-like"/>
</dbReference>
<dbReference type="FunFam" id="2.20.100.10:FF:000006">
    <property type="entry name" value="A disintegrin and metalloproteinase with thrombospondin motifs 1"/>
    <property type="match status" value="1"/>
</dbReference>
<evidence type="ECO:0000256" key="17">
    <source>
        <dbReference type="PROSITE-ProRule" id="PRU00276"/>
    </source>
</evidence>
<feature type="region of interest" description="Disordered" evidence="18">
    <location>
        <begin position="965"/>
        <end position="992"/>
    </location>
</feature>
<dbReference type="InterPro" id="IPR013273">
    <property type="entry name" value="ADAMTS/ADAMTS-like"/>
</dbReference>
<dbReference type="Pfam" id="PF19030">
    <property type="entry name" value="TSP1_ADAMTS"/>
    <property type="match status" value="3"/>
</dbReference>
<feature type="compositionally biased region" description="Basic and acidic residues" evidence="18">
    <location>
        <begin position="979"/>
        <end position="992"/>
    </location>
</feature>
<feature type="compositionally biased region" description="Polar residues" evidence="18">
    <location>
        <begin position="1378"/>
        <end position="1398"/>
    </location>
</feature>
<keyword evidence="7" id="KW-0677">Repeat</keyword>
<feature type="binding site" evidence="15 17">
    <location>
        <position position="424"/>
    </location>
    <ligand>
        <name>Zn(2+)</name>
        <dbReference type="ChEBI" id="CHEBI:29105"/>
        <note>catalytic</note>
    </ligand>
</feature>
<feature type="disulfide bond" evidence="16">
    <location>
        <begin position="610"/>
        <end position="622"/>
    </location>
</feature>
<evidence type="ECO:0000256" key="3">
    <source>
        <dbReference type="ARBA" id="ARBA00022530"/>
    </source>
</evidence>
<feature type="region of interest" description="Disordered" evidence="18">
    <location>
        <begin position="74"/>
        <end position="104"/>
    </location>
</feature>
<evidence type="ECO:0000256" key="2">
    <source>
        <dbReference type="ARBA" id="ARBA00022525"/>
    </source>
</evidence>
<dbReference type="InterPro" id="IPR024079">
    <property type="entry name" value="MetalloPept_cat_dom_sf"/>
</dbReference>
<dbReference type="PROSITE" id="PS50215">
    <property type="entry name" value="ADAM_MEPRO"/>
    <property type="match status" value="1"/>
</dbReference>
<dbReference type="GO" id="GO:0004222">
    <property type="term" value="F:metalloendopeptidase activity"/>
    <property type="evidence" value="ECO:0007669"/>
    <property type="project" value="InterPro"/>
</dbReference>
<organism evidence="21 22">
    <name type="scientific">Channa striata</name>
    <name type="common">Snakehead murrel</name>
    <name type="synonym">Ophicephalus striatus</name>
    <dbReference type="NCBI Taxonomy" id="64152"/>
    <lineage>
        <taxon>Eukaryota</taxon>
        <taxon>Metazoa</taxon>
        <taxon>Chordata</taxon>
        <taxon>Craniata</taxon>
        <taxon>Vertebrata</taxon>
        <taxon>Euteleostomi</taxon>
        <taxon>Actinopterygii</taxon>
        <taxon>Neopterygii</taxon>
        <taxon>Teleostei</taxon>
        <taxon>Neoteleostei</taxon>
        <taxon>Acanthomorphata</taxon>
        <taxon>Anabantaria</taxon>
        <taxon>Anabantiformes</taxon>
        <taxon>Channoidei</taxon>
        <taxon>Channidae</taxon>
        <taxon>Channa</taxon>
    </lineage>
</organism>
<dbReference type="FunFam" id="2.20.100.10:FF:000011">
    <property type="entry name" value="A disintegrin and metalloproteinase with thrombospondin motifs 3"/>
    <property type="match status" value="1"/>
</dbReference>
<feature type="compositionally biased region" description="Low complexity" evidence="18">
    <location>
        <begin position="1309"/>
        <end position="1318"/>
    </location>
</feature>
<keyword evidence="8" id="KW-0378">Hydrolase</keyword>
<feature type="disulfide bond" evidence="16">
    <location>
        <begin position="599"/>
        <end position="637"/>
    </location>
</feature>
<feature type="binding site" evidence="15 17">
    <location>
        <position position="420"/>
    </location>
    <ligand>
        <name>Zn(2+)</name>
        <dbReference type="ChEBI" id="CHEBI:29105"/>
        <note>catalytic</note>
    </ligand>
</feature>
<evidence type="ECO:0000256" key="14">
    <source>
        <dbReference type="PIRSR" id="PIRSR613273-1"/>
    </source>
</evidence>
<evidence type="ECO:0000256" key="5">
    <source>
        <dbReference type="ARBA" id="ARBA00022723"/>
    </source>
</evidence>
<dbReference type="InterPro" id="IPR041645">
    <property type="entry name" value="ADAMTS_CR_2"/>
</dbReference>
<feature type="compositionally biased region" description="Basic and acidic residues" evidence="18">
    <location>
        <begin position="1439"/>
        <end position="1535"/>
    </location>
</feature>
<evidence type="ECO:0000256" key="1">
    <source>
        <dbReference type="ARBA" id="ARBA00004498"/>
    </source>
</evidence>
<dbReference type="InterPro" id="IPR010294">
    <property type="entry name" value="ADAMTS_spacer1"/>
</dbReference>
<feature type="compositionally biased region" description="Low complexity" evidence="18">
    <location>
        <begin position="1587"/>
        <end position="1601"/>
    </location>
</feature>
<keyword evidence="5 15" id="KW-0479">Metal-binding</keyword>
<keyword evidence="15" id="KW-0106">Calcium</keyword>
<comment type="caution">
    <text evidence="17">Lacks conserved residue(s) required for the propagation of feature annotation.</text>
</comment>
<reference evidence="21" key="1">
    <citation type="submission" date="2023-07" db="EMBL/GenBank/DDBJ databases">
        <title>Chromosome-level Genome Assembly of Striped Snakehead (Channa striata).</title>
        <authorList>
            <person name="Liu H."/>
        </authorList>
    </citation>
    <scope>NUCLEOTIDE SEQUENCE</scope>
    <source>
        <strain evidence="21">Gz</strain>
        <tissue evidence="21">Muscle</tissue>
    </source>
</reference>
<feature type="compositionally biased region" description="Basic and acidic residues" evidence="18">
    <location>
        <begin position="94"/>
        <end position="104"/>
    </location>
</feature>
<evidence type="ECO:0000313" key="21">
    <source>
        <dbReference type="EMBL" id="KAK2849224.1"/>
    </source>
</evidence>
<dbReference type="CDD" id="cd04273">
    <property type="entry name" value="ZnMc_ADAMTS_like"/>
    <property type="match status" value="1"/>
</dbReference>
<feature type="binding site" evidence="15">
    <location>
        <position position="480"/>
    </location>
    <ligand>
        <name>Ca(2+)</name>
        <dbReference type="ChEBI" id="CHEBI:29108"/>
        <label>1</label>
    </ligand>
</feature>
<dbReference type="InterPro" id="IPR000884">
    <property type="entry name" value="TSP1_rpt"/>
</dbReference>
<evidence type="ECO:0000256" key="10">
    <source>
        <dbReference type="ARBA" id="ARBA00023049"/>
    </source>
</evidence>
<feature type="disulfide bond" evidence="16">
    <location>
        <begin position="515"/>
        <end position="548"/>
    </location>
</feature>
<feature type="disulfide bond" evidence="16">
    <location>
        <begin position="595"/>
        <end position="632"/>
    </location>
</feature>
<dbReference type="Gene3D" id="2.20.100.10">
    <property type="entry name" value="Thrombospondin type-1 (TSP1) repeat"/>
    <property type="match status" value="4"/>
</dbReference>
<proteinExistence type="predicted"/>
<dbReference type="Pfam" id="PF17771">
    <property type="entry name" value="ADAMTS_CR_2"/>
    <property type="match status" value="1"/>
</dbReference>
<feature type="binding site" evidence="15">
    <location>
        <position position="281"/>
    </location>
    <ligand>
        <name>Ca(2+)</name>
        <dbReference type="ChEBI" id="CHEBI:29108"/>
        <label>2</label>
    </ligand>
</feature>
<keyword evidence="11" id="KW-0865">Zymogen</keyword>
<feature type="disulfide bond" evidence="16">
    <location>
        <begin position="561"/>
        <end position="572"/>
    </location>
</feature>
<dbReference type="SUPFAM" id="SSF55486">
    <property type="entry name" value="Metalloproteases ('zincins'), catalytic domain"/>
    <property type="match status" value="1"/>
</dbReference>
<evidence type="ECO:0000256" key="4">
    <source>
        <dbReference type="ARBA" id="ARBA00022670"/>
    </source>
</evidence>
<keyword evidence="22" id="KW-1185">Reference proteome</keyword>
<evidence type="ECO:0008006" key="23">
    <source>
        <dbReference type="Google" id="ProtNLM"/>
    </source>
</evidence>
<feature type="active site" evidence="14 17">
    <location>
        <position position="421"/>
    </location>
</feature>
<feature type="binding site" evidence="15">
    <location>
        <position position="281"/>
    </location>
    <ligand>
        <name>Ca(2+)</name>
        <dbReference type="ChEBI" id="CHEBI:29108"/>
        <label>1</label>
    </ligand>
</feature>
<dbReference type="SMART" id="SM00209">
    <property type="entry name" value="TSP1"/>
    <property type="match status" value="4"/>
</dbReference>
<feature type="disulfide bond" evidence="16">
    <location>
        <begin position="398"/>
        <end position="477"/>
    </location>
</feature>
<comment type="cofactor">
    <cofactor evidence="15">
        <name>Zn(2+)</name>
        <dbReference type="ChEBI" id="CHEBI:29105"/>
    </cofactor>
    <text evidence="15">Binds 1 zinc ion per subunit.</text>
</comment>
<feature type="compositionally biased region" description="Basic residues" evidence="18">
    <location>
        <begin position="1292"/>
        <end position="1308"/>
    </location>
</feature>
<name>A0AA88N3M0_CHASR</name>
<dbReference type="GO" id="GO:0046872">
    <property type="term" value="F:metal ion binding"/>
    <property type="evidence" value="ECO:0007669"/>
    <property type="project" value="UniProtKB-KW"/>
</dbReference>
<dbReference type="InterPro" id="IPR001590">
    <property type="entry name" value="Peptidase_M12B"/>
</dbReference>
<dbReference type="Proteomes" id="UP001187415">
    <property type="component" value="Unassembled WGS sequence"/>
</dbReference>
<gene>
    <name evidence="21" type="ORF">Q5P01_009058</name>
</gene>
<dbReference type="GO" id="GO:0031012">
    <property type="term" value="C:extracellular matrix"/>
    <property type="evidence" value="ECO:0007669"/>
    <property type="project" value="TreeGrafter"/>
</dbReference>
<feature type="binding site" evidence="15">
    <location>
        <position position="373"/>
    </location>
    <ligand>
        <name>Ca(2+)</name>
        <dbReference type="ChEBI" id="CHEBI:29108"/>
        <label>1</label>
    </ligand>
</feature>
<feature type="disulfide bond" evidence="16">
    <location>
        <begin position="437"/>
        <end position="463"/>
    </location>
</feature>
<dbReference type="PRINTS" id="PR01857">
    <property type="entry name" value="ADAMTSFAMILY"/>
</dbReference>
<dbReference type="Pfam" id="PF19236">
    <property type="entry name" value="ADAMTS_CR_3"/>
    <property type="match status" value="1"/>
</dbReference>
<evidence type="ECO:0000256" key="7">
    <source>
        <dbReference type="ARBA" id="ARBA00022737"/>
    </source>
</evidence>
<evidence type="ECO:0000256" key="6">
    <source>
        <dbReference type="ARBA" id="ARBA00022729"/>
    </source>
</evidence>
<dbReference type="Pfam" id="PF01421">
    <property type="entry name" value="Reprolysin"/>
    <property type="match status" value="1"/>
</dbReference>
<dbReference type="PANTHER" id="PTHR13723">
    <property type="entry name" value="ADAMTS A DISINTEGRIN AND METALLOPROTEASE WITH THROMBOSPONDIN MOTIFS PROTEASE"/>
    <property type="match status" value="1"/>
</dbReference>
<comment type="caution">
    <text evidence="21">The sequence shown here is derived from an EMBL/GenBank/DDBJ whole genome shotgun (WGS) entry which is preliminary data.</text>
</comment>
<evidence type="ECO:0000256" key="8">
    <source>
        <dbReference type="ARBA" id="ARBA00022801"/>
    </source>
</evidence>
<feature type="binding site" evidence="15">
    <location>
        <position position="477"/>
    </location>
    <ligand>
        <name>Ca(2+)</name>
        <dbReference type="ChEBI" id="CHEBI:29108"/>
        <label>1</label>
    </ligand>
</feature>
<feature type="disulfide bond" evidence="16">
    <location>
        <begin position="534"/>
        <end position="567"/>
    </location>
</feature>
<feature type="compositionally biased region" description="Polar residues" evidence="18">
    <location>
        <begin position="965"/>
        <end position="974"/>
    </location>
</feature>
<dbReference type="Pfam" id="PF01562">
    <property type="entry name" value="Pep_M12B_propep"/>
    <property type="match status" value="1"/>
</dbReference>
<evidence type="ECO:0000256" key="13">
    <source>
        <dbReference type="ARBA" id="ARBA00023180"/>
    </source>
</evidence>
<dbReference type="PROSITE" id="PS50092">
    <property type="entry name" value="TSP1"/>
    <property type="match status" value="3"/>
</dbReference>
<keyword evidence="13" id="KW-0325">Glycoprotein</keyword>
<dbReference type="SUPFAM" id="SSF82895">
    <property type="entry name" value="TSP-1 type 1 repeat"/>
    <property type="match status" value="4"/>
</dbReference>
<dbReference type="PANTHER" id="PTHR13723:SF141">
    <property type="entry name" value="A DISINTEGRIN AND METALLOPROTEINASE WITH THROMBOSPONDIN MOTIFS 2"/>
    <property type="match status" value="1"/>
</dbReference>
<feature type="compositionally biased region" description="Basic and acidic residues" evidence="18">
    <location>
        <begin position="1410"/>
        <end position="1425"/>
    </location>
</feature>
<keyword evidence="10" id="KW-0482">Metalloprotease</keyword>
<comment type="subcellular location">
    <subcellularLocation>
        <location evidence="1">Secreted</location>
        <location evidence="1">Extracellular space</location>
        <location evidence="1">Extracellular matrix</location>
    </subcellularLocation>
</comment>
<dbReference type="Gene3D" id="3.40.1620.60">
    <property type="match status" value="1"/>
</dbReference>
<keyword evidence="3" id="KW-0272">Extracellular matrix</keyword>
<dbReference type="Pfam" id="PF00090">
    <property type="entry name" value="TSP_1"/>
    <property type="match status" value="1"/>
</dbReference>
<evidence type="ECO:0000256" key="9">
    <source>
        <dbReference type="ARBA" id="ARBA00022833"/>
    </source>
</evidence>
<keyword evidence="4" id="KW-0645">Protease</keyword>
<feature type="region of interest" description="Disordered" evidence="18">
    <location>
        <begin position="1286"/>
        <end position="1667"/>
    </location>
</feature>
<sequence>MSTTEIIVPIPSLHNMCYFTYIHRCGCYRNLWSGIEQPDNSLQHVLGEYGLVRPISVDAEGRFLSHAVSADRMAGGQSRRRRKREVGVGNDEWEAQRGAEEEQEPVTRQERLYYNVTVFGREFHLRLHHNARLVAPGAKMEWHDDSDGIRFSEPLHDECLYIGDVRDTPGATVAISNCDGLAGMIKTEQEEFFIEPVERGDGVIEEEEEEGGGGRTHIVYRSSAVKKAPISSAAADYHSRGADLGGLMDLESLYRGVEQTINNTRAGRTRRQSPDRAYNIEVLLGVDDSVVQFHGKEHVQKYLLTLMNIVNEIYHDQSLGAKINVVLVRIIMLGYGKSMSLIERGNPSQSLENVCRWAFLQQKQDTGDAEYHDHAIFLTRQEFGPTGMQGYAPVTGMCHPVRSCTLNHEDGFSSAFVVAHETGHVLGMEHDGQGNRCGDEVHMGSIMAPLVQAAFHRFHWSRCSMQELGRYLHSYDCLRDDPFDHNWPSLPQLPGLHYSMNEQCRFDFGVGYTMCTALQKAGQSGTQYRTFDPCKQLWCSHPDNPFFCKTKKGPPIDGTMCGNGKHCFKGHCIWLTPDIMKQDGNWGPWSEFGQCSRTCGGGVQFRTRDCDSPKPANGGRSCMGAGYQFQMCNTNECEDIYSDTREEQCRTYEPPFELHSNKHHWLPYEHPDPNKRCHLHCQSKETQDVVFMQTLVIDGTRCSYKDPHSVCVHGECEKVSCDGVVGSSKQEDKCGVCGGDNSSCKTFKDTITRTAKKQGFLKVLEIPRGARHLLIQELKATSHTLAVKNVASGLFFLNGEHECPESHSVIEKGVEWEYENDNDKETLQTTGPLRHGVLIMMKLQGDEDVNLSYKYMMNMDSDFAIQNNMLVEDSAYKWAPKRWSYCSKPCGGGKQYLRYGCRRKVDSKMVHKSFCNKSNIKPRGDTRDCNQKPCPPPIWVTGEWQNCSKPCGKTGMQIRSVSCVQPSDDNTTRSIHNKHCNDDRPESRRPCNRDPCPTQWRVGPWSQCSVTCGNGTQQRQALCHTRDNTIGLCLDSKPDTIRVCRMDPCPKGSSDLNKNGNILIQWLSRPNPNFPKISSRQRCHGDRSIFCRMQVLKRHCSLPEFQRMCCKSCSNVTIAELLFNATSRSTPKASIHPSVTTPSTTIALSTDLYTVQHTPPVATTISTSTTNLWTMTHPPTFTSSVPHSTPNLLSTTETITSHPPDATSISVLSTKSSTVTASVLISSPSVITQPLPSLVPDIDGRTDPQLQSTANTPTTPGIIITTDLQATTSAALMNLAEVSTKTDNPLKSKAKKNIPQKKKPKKTIPTKINPKINTALKNSTAKDVPPKVNPKKRTNSPPIKNTSPNSNGKTITPEKVLTPRVTPEKPSLKKATAPTITPSMTTLVNNTPKKTSPPNTIPKLTTLAKPADKTTRQKNSPDKTTFKKTNLDNTAPKRTTPDKTTPKKTFPDKTTPKKTFPDKTTSKKTFPDKTTPKKTIPDKTTPKKTFPDKTTPKKTFPDKATSKKTTPDKTTPKKTTPDKTTSKKTFLDKTTPKKTIPGKTTPKKTFPDKTTPKKTIPGKTTPKNTIPDKTTPKKTIPDKTTPKKTTLMKTTQTKKLNPTSKKEFPLTASSKKNMQPETAMTRQAQTNTNPKKSPKAKSKTGKTSSYFTTAASPHKSPGPSRESFTSTIAFSIDVYGPTTSLPKINDMFMNDTAQSHTEATTPSTFDDPVTTTDDINFNAVAMSSGTMPSSDVSDDVTATSGTILSGDDITVSYGSVGVATDTVVLDDSLTMVIPTINNKDMTNLDSSLWLDLSEYIPVSIPFTTSDPASISTSTPSIRHRPRVKENTENNSIDMSYTRIISVDNDVSQNNLIPKHRVNLRERTRNKRIQELLEEKRNFLLRMKRGQRGQ</sequence>
<evidence type="ECO:0000313" key="22">
    <source>
        <dbReference type="Proteomes" id="UP001187415"/>
    </source>
</evidence>
<keyword evidence="6" id="KW-0732">Signal</keyword>
<dbReference type="GO" id="GO:0030198">
    <property type="term" value="P:extracellular matrix organization"/>
    <property type="evidence" value="ECO:0007669"/>
    <property type="project" value="InterPro"/>
</dbReference>
<dbReference type="Gene3D" id="3.40.390.10">
    <property type="entry name" value="Collagenase (Catalytic Domain)"/>
    <property type="match status" value="1"/>
</dbReference>
<dbReference type="InterPro" id="IPR045371">
    <property type="entry name" value="ADAMTS_CR_3"/>
</dbReference>
<dbReference type="InterPro" id="IPR010909">
    <property type="entry name" value="PLAC"/>
</dbReference>
<dbReference type="Gene3D" id="2.60.120.830">
    <property type="match status" value="1"/>
</dbReference>
<keyword evidence="9 15" id="KW-0862">Zinc</keyword>
<feature type="disulfide bond" evidence="16">
    <location>
        <begin position="504"/>
        <end position="539"/>
    </location>
</feature>
<evidence type="ECO:0000256" key="11">
    <source>
        <dbReference type="ARBA" id="ARBA00023145"/>
    </source>
</evidence>
<evidence type="ECO:0000256" key="18">
    <source>
        <dbReference type="SAM" id="MobiDB-lite"/>
    </source>
</evidence>
<dbReference type="FunFam" id="2.60.120.830:FF:000001">
    <property type="entry name" value="A disintegrin and metalloproteinase with thrombospondin motifs 1"/>
    <property type="match status" value="1"/>
</dbReference>
<feature type="binding site" evidence="15">
    <location>
        <position position="480"/>
    </location>
    <ligand>
        <name>Ca(2+)</name>
        <dbReference type="ChEBI" id="CHEBI:29108"/>
        <label>2</label>
    </ligand>
</feature>
<dbReference type="EMBL" id="JAUPFM010000006">
    <property type="protein sequence ID" value="KAK2849224.1"/>
    <property type="molecule type" value="Genomic_DNA"/>
</dbReference>
<protein>
    <recommendedName>
        <fullName evidence="23">ADAM metallopeptidase with thrombospondin type 1 motif 2</fullName>
    </recommendedName>
</protein>
<dbReference type="PROSITE" id="PS50900">
    <property type="entry name" value="PLAC"/>
    <property type="match status" value="1"/>
</dbReference>
<feature type="domain" description="Peptidase M12B" evidence="19">
    <location>
        <begin position="278"/>
        <end position="482"/>
    </location>
</feature>
<dbReference type="FunFam" id="3.40.1620.60:FF:000001">
    <property type="entry name" value="A disintegrin and metalloproteinase with thrombospondin motifs 3"/>
    <property type="match status" value="1"/>
</dbReference>
<dbReference type="GO" id="GO:0006508">
    <property type="term" value="P:proteolysis"/>
    <property type="evidence" value="ECO:0007669"/>
    <property type="project" value="UniProtKB-KW"/>
</dbReference>
<dbReference type="Pfam" id="PF05986">
    <property type="entry name" value="ADAMTS_spacer1"/>
    <property type="match status" value="1"/>
</dbReference>
<keyword evidence="12 16" id="KW-1015">Disulfide bond</keyword>
<feature type="binding site" evidence="15 17">
    <location>
        <position position="430"/>
    </location>
    <ligand>
        <name>Zn(2+)</name>
        <dbReference type="ChEBI" id="CHEBI:29105"/>
        <note>catalytic</note>
    </ligand>
</feature>
<dbReference type="FunFam" id="3.40.390.10:FF:000008">
    <property type="entry name" value="A disintegrin and metalloproteinase with thrombospondin motifs 3"/>
    <property type="match status" value="1"/>
</dbReference>
<evidence type="ECO:0000259" key="19">
    <source>
        <dbReference type="PROSITE" id="PS50215"/>
    </source>
</evidence>
<feature type="compositionally biased region" description="Low complexity" evidence="18">
    <location>
        <begin position="1557"/>
        <end position="1573"/>
    </location>
</feature>
<evidence type="ECO:0000256" key="12">
    <source>
        <dbReference type="ARBA" id="ARBA00023157"/>
    </source>
</evidence>
<feature type="compositionally biased region" description="Polar residues" evidence="18">
    <location>
        <begin position="1611"/>
        <end position="1629"/>
    </location>
</feature>
<dbReference type="InterPro" id="IPR036383">
    <property type="entry name" value="TSP1_rpt_sf"/>
</dbReference>
<evidence type="ECO:0000256" key="15">
    <source>
        <dbReference type="PIRSR" id="PIRSR613273-2"/>
    </source>
</evidence>
<feature type="compositionally biased region" description="Polar residues" evidence="18">
    <location>
        <begin position="1339"/>
        <end position="1354"/>
    </location>
</feature>
<feature type="disulfide bond" evidence="16">
    <location>
        <begin position="355"/>
        <end position="404"/>
    </location>
</feature>
<keyword evidence="2" id="KW-0964">Secreted</keyword>
<evidence type="ECO:0000256" key="16">
    <source>
        <dbReference type="PIRSR" id="PIRSR613273-3"/>
    </source>
</evidence>